<gene>
    <name evidence="1" type="ORF">C2G38_2240455</name>
</gene>
<evidence type="ECO:0000313" key="1">
    <source>
        <dbReference type="EMBL" id="RIB26949.1"/>
    </source>
</evidence>
<sequence length="74" mass="8626">MHLREILKNLAKKELAYKTLLDKQNAQIKELLEESGETIEQDVTVIDSFLIINSDNNDQVYDNNDQVYENNDQV</sequence>
<dbReference type="AlphaFoldDB" id="A0A397W0Z2"/>
<protein>
    <submittedName>
        <fullName evidence="1">Uncharacterized protein</fullName>
    </submittedName>
</protein>
<dbReference type="EMBL" id="QKWP01000116">
    <property type="protein sequence ID" value="RIB26949.1"/>
    <property type="molecule type" value="Genomic_DNA"/>
</dbReference>
<name>A0A397W0Z2_9GLOM</name>
<evidence type="ECO:0000313" key="2">
    <source>
        <dbReference type="Proteomes" id="UP000266673"/>
    </source>
</evidence>
<proteinExistence type="predicted"/>
<accession>A0A397W0Z2</accession>
<keyword evidence="2" id="KW-1185">Reference proteome</keyword>
<dbReference type="Proteomes" id="UP000266673">
    <property type="component" value="Unassembled WGS sequence"/>
</dbReference>
<reference evidence="1 2" key="1">
    <citation type="submission" date="2018-06" db="EMBL/GenBank/DDBJ databases">
        <title>Comparative genomics reveals the genomic features of Rhizophagus irregularis, R. cerebriforme, R. diaphanum and Gigaspora rosea, and their symbiotic lifestyle signature.</title>
        <authorList>
            <person name="Morin E."/>
            <person name="San Clemente H."/>
            <person name="Chen E.C.H."/>
            <person name="De La Providencia I."/>
            <person name="Hainaut M."/>
            <person name="Kuo A."/>
            <person name="Kohler A."/>
            <person name="Murat C."/>
            <person name="Tang N."/>
            <person name="Roy S."/>
            <person name="Loubradou J."/>
            <person name="Henrissat B."/>
            <person name="Grigoriev I.V."/>
            <person name="Corradi N."/>
            <person name="Roux C."/>
            <person name="Martin F.M."/>
        </authorList>
    </citation>
    <scope>NUCLEOTIDE SEQUENCE [LARGE SCALE GENOMIC DNA]</scope>
    <source>
        <strain evidence="1 2">DAOM 194757</strain>
    </source>
</reference>
<organism evidence="1 2">
    <name type="scientific">Gigaspora rosea</name>
    <dbReference type="NCBI Taxonomy" id="44941"/>
    <lineage>
        <taxon>Eukaryota</taxon>
        <taxon>Fungi</taxon>
        <taxon>Fungi incertae sedis</taxon>
        <taxon>Mucoromycota</taxon>
        <taxon>Glomeromycotina</taxon>
        <taxon>Glomeromycetes</taxon>
        <taxon>Diversisporales</taxon>
        <taxon>Gigasporaceae</taxon>
        <taxon>Gigaspora</taxon>
    </lineage>
</organism>
<comment type="caution">
    <text evidence="1">The sequence shown here is derived from an EMBL/GenBank/DDBJ whole genome shotgun (WGS) entry which is preliminary data.</text>
</comment>